<keyword evidence="5 7" id="KW-0472">Membrane</keyword>
<evidence type="ECO:0000313" key="9">
    <source>
        <dbReference type="EMBL" id="KRL21205.1"/>
    </source>
</evidence>
<keyword evidence="10" id="KW-1185">Reference proteome</keyword>
<dbReference type="InterPro" id="IPR052027">
    <property type="entry name" value="PspC"/>
</dbReference>
<feature type="compositionally biased region" description="Basic and acidic residues" evidence="6">
    <location>
        <begin position="91"/>
        <end position="107"/>
    </location>
</feature>
<dbReference type="Proteomes" id="UP000051439">
    <property type="component" value="Unassembled WGS sequence"/>
</dbReference>
<organism evidence="9 10">
    <name type="scientific">Lentilactobacillus kisonensis DSM 19906 = JCM 15041</name>
    <dbReference type="NCBI Taxonomy" id="1423766"/>
    <lineage>
        <taxon>Bacteria</taxon>
        <taxon>Bacillati</taxon>
        <taxon>Bacillota</taxon>
        <taxon>Bacilli</taxon>
        <taxon>Lactobacillales</taxon>
        <taxon>Lactobacillaceae</taxon>
        <taxon>Lentilactobacillus</taxon>
    </lineage>
</organism>
<evidence type="ECO:0000256" key="5">
    <source>
        <dbReference type="ARBA" id="ARBA00023136"/>
    </source>
</evidence>
<evidence type="ECO:0000259" key="8">
    <source>
        <dbReference type="Pfam" id="PF04024"/>
    </source>
</evidence>
<evidence type="ECO:0000256" key="4">
    <source>
        <dbReference type="ARBA" id="ARBA00022989"/>
    </source>
</evidence>
<protein>
    <submittedName>
        <fullName evidence="9">PspC domain protein</fullName>
    </submittedName>
</protein>
<feature type="transmembrane region" description="Helical" evidence="7">
    <location>
        <begin position="36"/>
        <end position="62"/>
    </location>
</feature>
<dbReference type="RefSeq" id="WP_008856250.1">
    <property type="nucleotide sequence ID" value="NZ_AZEB01000017.1"/>
</dbReference>
<evidence type="ECO:0000256" key="2">
    <source>
        <dbReference type="ARBA" id="ARBA00022475"/>
    </source>
</evidence>
<proteinExistence type="predicted"/>
<dbReference type="PATRIC" id="fig|1423766.4.peg.922"/>
<reference evidence="9 10" key="1">
    <citation type="journal article" date="2015" name="Genome Announc.">
        <title>Expanding the biotechnology potential of lactobacilli through comparative genomics of 213 strains and associated genera.</title>
        <authorList>
            <person name="Sun Z."/>
            <person name="Harris H.M."/>
            <person name="McCann A."/>
            <person name="Guo C."/>
            <person name="Argimon S."/>
            <person name="Zhang W."/>
            <person name="Yang X."/>
            <person name="Jeffery I.B."/>
            <person name="Cooney J.C."/>
            <person name="Kagawa T.F."/>
            <person name="Liu W."/>
            <person name="Song Y."/>
            <person name="Salvetti E."/>
            <person name="Wrobel A."/>
            <person name="Rasinkangas P."/>
            <person name="Parkhill J."/>
            <person name="Rea M.C."/>
            <person name="O'Sullivan O."/>
            <person name="Ritari J."/>
            <person name="Douillard F.P."/>
            <person name="Paul Ross R."/>
            <person name="Yang R."/>
            <person name="Briner A.E."/>
            <person name="Felis G.E."/>
            <person name="de Vos W.M."/>
            <person name="Barrangou R."/>
            <person name="Klaenhammer T.R."/>
            <person name="Caufield P.W."/>
            <person name="Cui Y."/>
            <person name="Zhang H."/>
            <person name="O'Toole P.W."/>
        </authorList>
    </citation>
    <scope>NUCLEOTIDE SEQUENCE [LARGE SCALE GENOMIC DNA]</scope>
    <source>
        <strain evidence="9 10">DSM 19906</strain>
    </source>
</reference>
<feature type="region of interest" description="Disordered" evidence="6">
    <location>
        <begin position="73"/>
        <end position="107"/>
    </location>
</feature>
<sequence>MNNGKKLYRSSTDKVISGVLGGISTYFNWNSTLVRVLYIVLAFTPGINVLAILAYIVMMAIIPSDNSGNSFFNQFKSGTPNGGSGNQSRKVIHDVEEKNVDDHQKRG</sequence>
<feature type="domain" description="Phage shock protein PspC N-terminal" evidence="8">
    <location>
        <begin position="5"/>
        <end position="64"/>
    </location>
</feature>
<keyword evidence="4 7" id="KW-1133">Transmembrane helix</keyword>
<name>A0A0R1NU44_9LACO</name>
<evidence type="ECO:0000256" key="3">
    <source>
        <dbReference type="ARBA" id="ARBA00022692"/>
    </source>
</evidence>
<comment type="caution">
    <text evidence="9">The sequence shown here is derived from an EMBL/GenBank/DDBJ whole genome shotgun (WGS) entry which is preliminary data.</text>
</comment>
<keyword evidence="2" id="KW-1003">Cell membrane</keyword>
<dbReference type="PANTHER" id="PTHR33885:SF3">
    <property type="entry name" value="PHAGE SHOCK PROTEIN C"/>
    <property type="match status" value="1"/>
</dbReference>
<dbReference type="GO" id="GO:0005886">
    <property type="term" value="C:plasma membrane"/>
    <property type="evidence" value="ECO:0007669"/>
    <property type="project" value="UniProtKB-SubCell"/>
</dbReference>
<accession>A0A0R1NU44</accession>
<gene>
    <name evidence="9" type="ORF">FC98_GL000902</name>
</gene>
<dbReference type="EMBL" id="AZEB01000017">
    <property type="protein sequence ID" value="KRL21205.1"/>
    <property type="molecule type" value="Genomic_DNA"/>
</dbReference>
<comment type="subcellular location">
    <subcellularLocation>
        <location evidence="1">Cell membrane</location>
        <topology evidence="1">Single-pass membrane protein</topology>
    </subcellularLocation>
</comment>
<dbReference type="AlphaFoldDB" id="A0A0R1NU44"/>
<keyword evidence="3 7" id="KW-0812">Transmembrane</keyword>
<evidence type="ECO:0000256" key="6">
    <source>
        <dbReference type="SAM" id="MobiDB-lite"/>
    </source>
</evidence>
<dbReference type="Pfam" id="PF04024">
    <property type="entry name" value="PspC"/>
    <property type="match status" value="1"/>
</dbReference>
<dbReference type="PANTHER" id="PTHR33885">
    <property type="entry name" value="PHAGE SHOCK PROTEIN C"/>
    <property type="match status" value="1"/>
</dbReference>
<evidence type="ECO:0000256" key="1">
    <source>
        <dbReference type="ARBA" id="ARBA00004162"/>
    </source>
</evidence>
<evidence type="ECO:0000256" key="7">
    <source>
        <dbReference type="SAM" id="Phobius"/>
    </source>
</evidence>
<dbReference type="InterPro" id="IPR007168">
    <property type="entry name" value="Phageshock_PspC_N"/>
</dbReference>
<evidence type="ECO:0000313" key="10">
    <source>
        <dbReference type="Proteomes" id="UP000051439"/>
    </source>
</evidence>